<evidence type="ECO:0000313" key="2">
    <source>
        <dbReference type="Proteomes" id="UP001064048"/>
    </source>
</evidence>
<sequence length="162" mass="18549">MAIKGVRVVGNTARQFTFMTDTHLRFLRTLVSYLVSSLVYRDTTVGTHMRHRLFGKLVNSGFTFTDITFAEWQYRKRQPPRRPTPRSMCPTCARRAPARHAVSHSFTDLGLHDKKISTGNDSFTDHGFHDKHIKVEGFIWGVAIKVACMLQHCLRASVMKKV</sequence>
<protein>
    <submittedName>
        <fullName evidence="1">Uncharacterized protein</fullName>
    </submittedName>
</protein>
<proteinExistence type="predicted"/>
<keyword evidence="2" id="KW-1185">Reference proteome</keyword>
<organism evidence="1 2">
    <name type="scientific">Choristoneura fumiferana</name>
    <name type="common">Spruce budworm moth</name>
    <name type="synonym">Archips fumiferana</name>
    <dbReference type="NCBI Taxonomy" id="7141"/>
    <lineage>
        <taxon>Eukaryota</taxon>
        <taxon>Metazoa</taxon>
        <taxon>Ecdysozoa</taxon>
        <taxon>Arthropoda</taxon>
        <taxon>Hexapoda</taxon>
        <taxon>Insecta</taxon>
        <taxon>Pterygota</taxon>
        <taxon>Neoptera</taxon>
        <taxon>Endopterygota</taxon>
        <taxon>Lepidoptera</taxon>
        <taxon>Glossata</taxon>
        <taxon>Ditrysia</taxon>
        <taxon>Tortricoidea</taxon>
        <taxon>Tortricidae</taxon>
        <taxon>Tortricinae</taxon>
        <taxon>Choristoneura</taxon>
    </lineage>
</organism>
<evidence type="ECO:0000313" key="1">
    <source>
        <dbReference type="EMBL" id="KAI8427761.1"/>
    </source>
</evidence>
<gene>
    <name evidence="1" type="ORF">MSG28_002185</name>
</gene>
<accession>A0ACC0JU80</accession>
<dbReference type="EMBL" id="CM046103">
    <property type="protein sequence ID" value="KAI8427761.1"/>
    <property type="molecule type" value="Genomic_DNA"/>
</dbReference>
<name>A0ACC0JU80_CHOFU</name>
<reference evidence="1 2" key="1">
    <citation type="journal article" date="2022" name="Genome Biol. Evol.">
        <title>The Spruce Budworm Genome: Reconstructing the Evolutionary History of Antifreeze Proteins.</title>
        <authorList>
            <person name="Beliveau C."/>
            <person name="Gagne P."/>
            <person name="Picq S."/>
            <person name="Vernygora O."/>
            <person name="Keeling C.I."/>
            <person name="Pinkney K."/>
            <person name="Doucet D."/>
            <person name="Wen F."/>
            <person name="Johnston J.S."/>
            <person name="Maaroufi H."/>
            <person name="Boyle B."/>
            <person name="Laroche J."/>
            <person name="Dewar K."/>
            <person name="Juretic N."/>
            <person name="Blackburn G."/>
            <person name="Nisole A."/>
            <person name="Brunet B."/>
            <person name="Brandao M."/>
            <person name="Lumley L."/>
            <person name="Duan J."/>
            <person name="Quan G."/>
            <person name="Lucarotti C.J."/>
            <person name="Roe A.D."/>
            <person name="Sperling F.A.H."/>
            <person name="Levesque R.C."/>
            <person name="Cusson M."/>
        </authorList>
    </citation>
    <scope>NUCLEOTIDE SEQUENCE [LARGE SCALE GENOMIC DNA]</scope>
    <source>
        <strain evidence="1">Glfc:IPQL:Cfum</strain>
    </source>
</reference>
<dbReference type="Proteomes" id="UP001064048">
    <property type="component" value="Chromosome 3"/>
</dbReference>
<comment type="caution">
    <text evidence="1">The sequence shown here is derived from an EMBL/GenBank/DDBJ whole genome shotgun (WGS) entry which is preliminary data.</text>
</comment>